<accession>A0A226F3P5</accession>
<name>A0A226F3P5_FOLCA</name>
<keyword evidence="1" id="KW-1133">Transmembrane helix</keyword>
<evidence type="ECO:0000313" key="2">
    <source>
        <dbReference type="EMBL" id="OXA64415.1"/>
    </source>
</evidence>
<organism evidence="2 3">
    <name type="scientific">Folsomia candida</name>
    <name type="common">Springtail</name>
    <dbReference type="NCBI Taxonomy" id="158441"/>
    <lineage>
        <taxon>Eukaryota</taxon>
        <taxon>Metazoa</taxon>
        <taxon>Ecdysozoa</taxon>
        <taxon>Arthropoda</taxon>
        <taxon>Hexapoda</taxon>
        <taxon>Collembola</taxon>
        <taxon>Entomobryomorpha</taxon>
        <taxon>Isotomoidea</taxon>
        <taxon>Isotomidae</taxon>
        <taxon>Proisotominae</taxon>
        <taxon>Folsomia</taxon>
    </lineage>
</organism>
<gene>
    <name evidence="2" type="ORF">Fcan01_02595</name>
</gene>
<proteinExistence type="predicted"/>
<evidence type="ECO:0000313" key="3">
    <source>
        <dbReference type="Proteomes" id="UP000198287"/>
    </source>
</evidence>
<sequence length="170" mass="18951">MQRAKIISGIIYISAVVLAITELSFSFSFNGETVPCKGVNVTGYPKMKEQYKRCNKTVYDGYKKRGETAEMVPALLCTAQCVFIEDKLVNTKTGMLNKAGLDNYKEMFDHIPELVRKDIKKVFYDCFETNKNSTVYDAKKPNECSGITNVAICVKAGIDGICNPESADEE</sequence>
<protein>
    <submittedName>
        <fullName evidence="2">Uncharacterized protein</fullName>
    </submittedName>
</protein>
<dbReference type="EMBL" id="LNIX01000001">
    <property type="protein sequence ID" value="OXA64415.1"/>
    <property type="molecule type" value="Genomic_DNA"/>
</dbReference>
<evidence type="ECO:0000256" key="1">
    <source>
        <dbReference type="SAM" id="Phobius"/>
    </source>
</evidence>
<keyword evidence="1" id="KW-0472">Membrane</keyword>
<keyword evidence="3" id="KW-1185">Reference proteome</keyword>
<reference evidence="2 3" key="1">
    <citation type="submission" date="2015-12" db="EMBL/GenBank/DDBJ databases">
        <title>The genome of Folsomia candida.</title>
        <authorList>
            <person name="Faddeeva A."/>
            <person name="Derks M.F."/>
            <person name="Anvar Y."/>
            <person name="Smit S."/>
            <person name="Van Straalen N."/>
            <person name="Roelofs D."/>
        </authorList>
    </citation>
    <scope>NUCLEOTIDE SEQUENCE [LARGE SCALE GENOMIC DNA]</scope>
    <source>
        <strain evidence="2 3">VU population</strain>
        <tissue evidence="2">Whole body</tissue>
    </source>
</reference>
<feature type="transmembrane region" description="Helical" evidence="1">
    <location>
        <begin position="7"/>
        <end position="27"/>
    </location>
</feature>
<keyword evidence="1" id="KW-0812">Transmembrane</keyword>
<dbReference type="AlphaFoldDB" id="A0A226F3P5"/>
<comment type="caution">
    <text evidence="2">The sequence shown here is derived from an EMBL/GenBank/DDBJ whole genome shotgun (WGS) entry which is preliminary data.</text>
</comment>
<dbReference type="Proteomes" id="UP000198287">
    <property type="component" value="Unassembled WGS sequence"/>
</dbReference>